<comment type="caution">
    <text evidence="1">The sequence shown here is derived from an EMBL/GenBank/DDBJ whole genome shotgun (WGS) entry which is preliminary data.</text>
</comment>
<reference evidence="2" key="1">
    <citation type="journal article" date="2019" name="Int. J. Syst. Evol. Microbiol.">
        <title>The Global Catalogue of Microorganisms (GCM) 10K type strain sequencing project: providing services to taxonomists for standard genome sequencing and annotation.</title>
        <authorList>
            <consortium name="The Broad Institute Genomics Platform"/>
            <consortium name="The Broad Institute Genome Sequencing Center for Infectious Disease"/>
            <person name="Wu L."/>
            <person name="Ma J."/>
        </authorList>
    </citation>
    <scope>NUCLEOTIDE SEQUENCE [LARGE SCALE GENOMIC DNA]</scope>
    <source>
        <strain evidence="2">JCM 14234</strain>
    </source>
</reference>
<evidence type="ECO:0000313" key="2">
    <source>
        <dbReference type="Proteomes" id="UP001501035"/>
    </source>
</evidence>
<dbReference type="Proteomes" id="UP001501035">
    <property type="component" value="Unassembled WGS sequence"/>
</dbReference>
<organism evidence="1 2">
    <name type="scientific">Gordonia defluvii</name>
    <dbReference type="NCBI Taxonomy" id="283718"/>
    <lineage>
        <taxon>Bacteria</taxon>
        <taxon>Bacillati</taxon>
        <taxon>Actinomycetota</taxon>
        <taxon>Actinomycetes</taxon>
        <taxon>Mycobacteriales</taxon>
        <taxon>Gordoniaceae</taxon>
        <taxon>Gordonia</taxon>
    </lineage>
</organism>
<keyword evidence="2" id="KW-1185">Reference proteome</keyword>
<protein>
    <submittedName>
        <fullName evidence="1">Uncharacterized protein</fullName>
    </submittedName>
</protein>
<dbReference type="EMBL" id="BAAAVS010000060">
    <property type="protein sequence ID" value="GAA3048715.1"/>
    <property type="molecule type" value="Genomic_DNA"/>
</dbReference>
<gene>
    <name evidence="1" type="ORF">GCM10010528_29820</name>
</gene>
<name>A0ABP6LL88_9ACTN</name>
<proteinExistence type="predicted"/>
<evidence type="ECO:0000313" key="1">
    <source>
        <dbReference type="EMBL" id="GAA3048715.1"/>
    </source>
</evidence>
<accession>A0ABP6LL88</accession>
<sequence>MQYCECSGNLQDIAQRPRGQRTTRRSEGIDMMTQVIDHVSSRALATPRLTAARFGDCAVSYGDLDRIIHDYEPVLSRHGLGPSAALTAGIMGSLPSVSRSESVVEVLAWLSRDIVPAARLRAVS</sequence>